<protein>
    <submittedName>
        <fullName evidence="2">DUF5615 family PIN-like protein</fullName>
    </submittedName>
</protein>
<organism evidence="2 3">
    <name type="scientific">Leptospira ainlahdjerensis</name>
    <dbReference type="NCBI Taxonomy" id="2810033"/>
    <lineage>
        <taxon>Bacteria</taxon>
        <taxon>Pseudomonadati</taxon>
        <taxon>Spirochaetota</taxon>
        <taxon>Spirochaetia</taxon>
        <taxon>Leptospirales</taxon>
        <taxon>Leptospiraceae</taxon>
        <taxon>Leptospira</taxon>
    </lineage>
</organism>
<dbReference type="Proteomes" id="UP000724686">
    <property type="component" value="Unassembled WGS sequence"/>
</dbReference>
<reference evidence="2 3" key="1">
    <citation type="submission" date="2021-02" db="EMBL/GenBank/DDBJ databases">
        <title>Leptospira ainlahdjerensis sp. nov., Leptospira ainazelensis sp. nov., Leptospira abararensis sp. nov. and Leptospira chreensis sp. nov., four new species isolated from water sources in Algeria.</title>
        <authorList>
            <person name="Amara Korba A."/>
            <person name="Kainiu M."/>
            <person name="Vincent A.T."/>
            <person name="Mariet J.-F."/>
            <person name="Veyrier F.J."/>
            <person name="Goarant C."/>
            <person name="Picardeau M."/>
        </authorList>
    </citation>
    <scope>NUCLEOTIDE SEQUENCE [LARGE SCALE GENOMIC DNA]</scope>
    <source>
        <strain evidence="2 3">201903070</strain>
    </source>
</reference>
<accession>A0ABS2U6X2</accession>
<feature type="domain" description="DUF5615" evidence="1">
    <location>
        <begin position="8"/>
        <end position="94"/>
    </location>
</feature>
<evidence type="ECO:0000259" key="1">
    <source>
        <dbReference type="Pfam" id="PF18480"/>
    </source>
</evidence>
<dbReference type="InterPro" id="IPR041049">
    <property type="entry name" value="DUF5615"/>
</dbReference>
<comment type="caution">
    <text evidence="2">The sequence shown here is derived from an EMBL/GenBank/DDBJ whole genome shotgun (WGS) entry which is preliminary data.</text>
</comment>
<proteinExistence type="predicted"/>
<dbReference type="EMBL" id="JAFFPU010000012">
    <property type="protein sequence ID" value="MBM9576108.1"/>
    <property type="molecule type" value="Genomic_DNA"/>
</dbReference>
<gene>
    <name evidence="2" type="ORF">JWG45_02985</name>
</gene>
<sequence>MVGCDLTPKLSGWIQQEFQINSFCLRERSLISKTAQEIFFSTRNQTEIIIMTKGGDFIDLLNRYCPPPKIIWIRSGNTSNQSIQVLPKKSRQKVLTILSHRRKLCRNRRLKILT</sequence>
<dbReference type="Pfam" id="PF18480">
    <property type="entry name" value="DUF5615"/>
    <property type="match status" value="1"/>
</dbReference>
<evidence type="ECO:0000313" key="2">
    <source>
        <dbReference type="EMBL" id="MBM9576108.1"/>
    </source>
</evidence>
<keyword evidence="3" id="KW-1185">Reference proteome</keyword>
<evidence type="ECO:0000313" key="3">
    <source>
        <dbReference type="Proteomes" id="UP000724686"/>
    </source>
</evidence>
<dbReference type="RefSeq" id="WP_205278298.1">
    <property type="nucleotide sequence ID" value="NZ_JAFFPU010000012.1"/>
</dbReference>
<name>A0ABS2U6X2_9LEPT</name>